<accession>A0A1Q9C1P8</accession>
<protein>
    <submittedName>
        <fullName evidence="1">Uncharacterized protein</fullName>
    </submittedName>
</protein>
<evidence type="ECO:0000313" key="1">
    <source>
        <dbReference type="EMBL" id="OLP76848.1"/>
    </source>
</evidence>
<reference evidence="1 2" key="1">
    <citation type="submission" date="2016-02" db="EMBL/GenBank/DDBJ databases">
        <title>Genome analysis of coral dinoflagellate symbionts highlights evolutionary adaptations to a symbiotic lifestyle.</title>
        <authorList>
            <person name="Aranda M."/>
            <person name="Li Y."/>
            <person name="Liew Y.J."/>
            <person name="Baumgarten S."/>
            <person name="Simakov O."/>
            <person name="Wilson M."/>
            <person name="Piel J."/>
            <person name="Ashoor H."/>
            <person name="Bougouffa S."/>
            <person name="Bajic V.B."/>
            <person name="Ryu T."/>
            <person name="Ravasi T."/>
            <person name="Bayer T."/>
            <person name="Micklem G."/>
            <person name="Kim H."/>
            <person name="Bhak J."/>
            <person name="Lajeunesse T.C."/>
            <person name="Voolstra C.R."/>
        </authorList>
    </citation>
    <scope>NUCLEOTIDE SEQUENCE [LARGE SCALE GENOMIC DNA]</scope>
    <source>
        <strain evidence="1 2">CCMP2467</strain>
    </source>
</reference>
<name>A0A1Q9C1P8_SYMMI</name>
<gene>
    <name evidence="1" type="ORF">AK812_SmicGene43159</name>
</gene>
<comment type="caution">
    <text evidence="1">The sequence shown here is derived from an EMBL/GenBank/DDBJ whole genome shotgun (WGS) entry which is preliminary data.</text>
</comment>
<evidence type="ECO:0000313" key="2">
    <source>
        <dbReference type="Proteomes" id="UP000186817"/>
    </source>
</evidence>
<proteinExistence type="predicted"/>
<sequence length="152" mass="16970">MTLVQGTAPDPRHQYVWWRGSWWTWAYGSWYLYTEARQSQEPNGYPDMRPATGPSAEGRRCRGGMVSVAPGQRAYRHWHRAQLVAVSKALDELRVDEIVAFVSVPATQACPAESAPDERAVAQFSGFIENGGIFRLMGAKANRKSAPEEEGE</sequence>
<dbReference type="EMBL" id="LSRX01001902">
    <property type="protein sequence ID" value="OLP76848.1"/>
    <property type="molecule type" value="Genomic_DNA"/>
</dbReference>
<dbReference type="Proteomes" id="UP000186817">
    <property type="component" value="Unassembled WGS sequence"/>
</dbReference>
<organism evidence="1 2">
    <name type="scientific">Symbiodinium microadriaticum</name>
    <name type="common">Dinoflagellate</name>
    <name type="synonym">Zooxanthella microadriatica</name>
    <dbReference type="NCBI Taxonomy" id="2951"/>
    <lineage>
        <taxon>Eukaryota</taxon>
        <taxon>Sar</taxon>
        <taxon>Alveolata</taxon>
        <taxon>Dinophyceae</taxon>
        <taxon>Suessiales</taxon>
        <taxon>Symbiodiniaceae</taxon>
        <taxon>Symbiodinium</taxon>
    </lineage>
</organism>
<dbReference type="AlphaFoldDB" id="A0A1Q9C1P8"/>
<keyword evidence="2" id="KW-1185">Reference proteome</keyword>